<protein>
    <submittedName>
        <fullName evidence="7">Uncharacterized protein</fullName>
    </submittedName>
</protein>
<evidence type="ECO:0000256" key="1">
    <source>
        <dbReference type="ARBA" id="ARBA00004606"/>
    </source>
</evidence>
<evidence type="ECO:0000256" key="5">
    <source>
        <dbReference type="ARBA" id="ARBA00023136"/>
    </source>
</evidence>
<accession>A0A0L0FKB6</accession>
<keyword evidence="2" id="KW-0812">Transmembrane</keyword>
<dbReference type="GO" id="GO:0016020">
    <property type="term" value="C:membrane"/>
    <property type="evidence" value="ECO:0007669"/>
    <property type="project" value="UniProtKB-SubCell"/>
</dbReference>
<keyword evidence="6" id="KW-0325">Glycoprotein</keyword>
<sequence>MSCAVETPIETLLYGHKFLARPFRLKSQATRDCERQPETCEQHITITTQGTWNRHDTLLHLASIWKGPISFALLVNTDREAAEAVAMCQDVPNCRQYIDLHISVRAGHVAEHTGSFYPINYLRNLAMHNVRTKLLYQLDVDNLPNESHAQYVVWMTAAMADPDVMDADTSADCPGLHVFVPPAFEMTADDLNTIVTLKDGSPTIPKKALVDAALSGVALPMHGYYPPAYGPTGHNAWLTSGQTVRLNYVTRFEPYYIASVPVPLFNETFVNRGGNYAQQVYEMAAAGYSFWRLPQAFIIDIPHSKATCAHAAHDDAEPGTTGVLADIHQDDIGDTETATETSDNSDTNKDTNSATASAAVLVMSNESGQLDQTGALVSSLWLNFWEHICHRYGTHAPHPDSKEPYFADYRLSLGDLFSAQKLRLDTVPMVEPSTDSRRDEHR</sequence>
<dbReference type="Pfam" id="PF13896">
    <property type="entry name" value="Glyco_transf_49"/>
    <property type="match status" value="2"/>
</dbReference>
<dbReference type="GeneID" id="25910822"/>
<keyword evidence="5" id="KW-0472">Membrane</keyword>
<evidence type="ECO:0000313" key="7">
    <source>
        <dbReference type="EMBL" id="KNC77217.1"/>
    </source>
</evidence>
<dbReference type="GO" id="GO:0015020">
    <property type="term" value="F:glucuronosyltransferase activity"/>
    <property type="evidence" value="ECO:0007669"/>
    <property type="project" value="TreeGrafter"/>
</dbReference>
<evidence type="ECO:0000313" key="8">
    <source>
        <dbReference type="Proteomes" id="UP000054560"/>
    </source>
</evidence>
<reference evidence="7 8" key="1">
    <citation type="submission" date="2011-02" db="EMBL/GenBank/DDBJ databases">
        <title>The Genome Sequence of Sphaeroforma arctica JP610.</title>
        <authorList>
            <consortium name="The Broad Institute Genome Sequencing Platform"/>
            <person name="Russ C."/>
            <person name="Cuomo C."/>
            <person name="Young S.K."/>
            <person name="Zeng Q."/>
            <person name="Gargeya S."/>
            <person name="Alvarado L."/>
            <person name="Berlin A."/>
            <person name="Chapman S.B."/>
            <person name="Chen Z."/>
            <person name="Freedman E."/>
            <person name="Gellesch M."/>
            <person name="Goldberg J."/>
            <person name="Griggs A."/>
            <person name="Gujja S."/>
            <person name="Heilman E."/>
            <person name="Heiman D."/>
            <person name="Howarth C."/>
            <person name="Mehta T."/>
            <person name="Neiman D."/>
            <person name="Pearson M."/>
            <person name="Roberts A."/>
            <person name="Saif S."/>
            <person name="Shea T."/>
            <person name="Shenoy N."/>
            <person name="Sisk P."/>
            <person name="Stolte C."/>
            <person name="Sykes S."/>
            <person name="White J."/>
            <person name="Yandava C."/>
            <person name="Burger G."/>
            <person name="Gray M.W."/>
            <person name="Holland P.W.H."/>
            <person name="King N."/>
            <person name="Lang F.B.F."/>
            <person name="Roger A.J."/>
            <person name="Ruiz-Trillo I."/>
            <person name="Haas B."/>
            <person name="Nusbaum C."/>
            <person name="Birren B."/>
        </authorList>
    </citation>
    <scope>NUCLEOTIDE SEQUENCE [LARGE SCALE GENOMIC DNA]</scope>
    <source>
        <strain evidence="7 8">JP610</strain>
    </source>
</reference>
<dbReference type="Proteomes" id="UP000054560">
    <property type="component" value="Unassembled WGS sequence"/>
</dbReference>
<keyword evidence="8" id="KW-1185">Reference proteome</keyword>
<keyword evidence="4" id="KW-1133">Transmembrane helix</keyword>
<dbReference type="InterPro" id="IPR051292">
    <property type="entry name" value="Xyl/GlcA_transferase"/>
</dbReference>
<comment type="subcellular location">
    <subcellularLocation>
        <location evidence="1">Membrane</location>
        <topology evidence="1">Single-pass type II membrane protein</topology>
    </subcellularLocation>
</comment>
<evidence type="ECO:0000256" key="3">
    <source>
        <dbReference type="ARBA" id="ARBA00022968"/>
    </source>
</evidence>
<dbReference type="GO" id="GO:0042285">
    <property type="term" value="F:xylosyltransferase activity"/>
    <property type="evidence" value="ECO:0007669"/>
    <property type="project" value="TreeGrafter"/>
</dbReference>
<dbReference type="eggNOG" id="KOG3765">
    <property type="taxonomic scope" value="Eukaryota"/>
</dbReference>
<evidence type="ECO:0000256" key="6">
    <source>
        <dbReference type="ARBA" id="ARBA00023180"/>
    </source>
</evidence>
<dbReference type="PANTHER" id="PTHR12270:SF52">
    <property type="entry name" value="GLYCOSYLTRANSFERASE-LIKE PROTEIN GNT13-RELATED"/>
    <property type="match status" value="1"/>
</dbReference>
<evidence type="ECO:0000256" key="4">
    <source>
        <dbReference type="ARBA" id="ARBA00022989"/>
    </source>
</evidence>
<dbReference type="AlphaFoldDB" id="A0A0L0FKB6"/>
<dbReference type="OrthoDB" id="411524at2759"/>
<organism evidence="7 8">
    <name type="scientific">Sphaeroforma arctica JP610</name>
    <dbReference type="NCBI Taxonomy" id="667725"/>
    <lineage>
        <taxon>Eukaryota</taxon>
        <taxon>Ichthyosporea</taxon>
        <taxon>Ichthyophonida</taxon>
        <taxon>Sphaeroforma</taxon>
    </lineage>
</organism>
<keyword evidence="3" id="KW-0735">Signal-anchor</keyword>
<gene>
    <name evidence="7" type="ORF">SARC_10318</name>
</gene>
<dbReference type="GO" id="GO:0035269">
    <property type="term" value="P:protein O-linked glycosylation via mannose"/>
    <property type="evidence" value="ECO:0007669"/>
    <property type="project" value="TreeGrafter"/>
</dbReference>
<proteinExistence type="predicted"/>
<name>A0A0L0FKB6_9EUKA</name>
<dbReference type="RefSeq" id="XP_014151119.1">
    <property type="nucleotide sequence ID" value="XM_014295644.1"/>
</dbReference>
<evidence type="ECO:0000256" key="2">
    <source>
        <dbReference type="ARBA" id="ARBA00022692"/>
    </source>
</evidence>
<dbReference type="PANTHER" id="PTHR12270">
    <property type="entry name" value="GLYCOSYLTRANSFERASE-RELATED"/>
    <property type="match status" value="1"/>
</dbReference>
<dbReference type="EMBL" id="KQ242802">
    <property type="protein sequence ID" value="KNC77217.1"/>
    <property type="molecule type" value="Genomic_DNA"/>
</dbReference>